<comment type="domain">
    <text evidence="8">Possesses an unusual extended V-shaped dimeric structure with each monomer consisting of three distinct domains arranged along a curved 'spinal' alpha-helix. The N-terminal catalytic domain specifically recognizes the glutamate moiety of the substrate. The second domain is the NADPH-binding domain, and the third C-terminal domain is responsible for dimerization.</text>
</comment>
<feature type="domain" description="Glutamyl-tRNA reductase N-terminal" evidence="16">
    <location>
        <begin position="8"/>
        <end position="152"/>
    </location>
</feature>
<accession>C9RPT7</accession>
<dbReference type="EC" id="1.2.1.70" evidence="3 8"/>
<evidence type="ECO:0000256" key="12">
    <source>
        <dbReference type="PIRSR" id="PIRSR000445-4"/>
    </source>
</evidence>
<comment type="pathway">
    <text evidence="1 8 13">Porphyrin-containing compound metabolism; protoporphyrin-IX biosynthesis; 5-aminolevulinate from L-glutamyl-tRNA(Glu): step 1/2.</text>
</comment>
<feature type="domain" description="Quinate/shikimate 5-dehydrogenase/glutamyl-tRNA reductase" evidence="15">
    <location>
        <begin position="169"/>
        <end position="303"/>
    </location>
</feature>
<keyword evidence="5 8" id="KW-0560">Oxidoreductase</keyword>
<dbReference type="Gene3D" id="3.30.460.30">
    <property type="entry name" value="Glutamyl-tRNA reductase, N-terminal domain"/>
    <property type="match status" value="1"/>
</dbReference>
<evidence type="ECO:0000259" key="16">
    <source>
        <dbReference type="Pfam" id="PF05201"/>
    </source>
</evidence>
<dbReference type="Proteomes" id="UP000001497">
    <property type="component" value="Chromosome"/>
</dbReference>
<feature type="binding site" evidence="8 10">
    <location>
        <begin position="110"/>
        <end position="112"/>
    </location>
    <ligand>
        <name>substrate</name>
    </ligand>
</feature>
<comment type="similarity">
    <text evidence="2 8 13">Belongs to the glutamyl-tRNA reductase family.</text>
</comment>
<dbReference type="SUPFAM" id="SSF69075">
    <property type="entry name" value="Glutamyl tRNA-reductase dimerization domain"/>
    <property type="match status" value="1"/>
</dbReference>
<dbReference type="HOGENOM" id="CLU_035113_1_0_0"/>
<dbReference type="NCBIfam" id="TIGR01035">
    <property type="entry name" value="hemA"/>
    <property type="match status" value="1"/>
</dbReference>
<dbReference type="OrthoDB" id="110209at2"/>
<feature type="active site" description="Nucleophile" evidence="8 9">
    <location>
        <position position="47"/>
    </location>
</feature>
<dbReference type="KEGG" id="fsu:Fisuc_3039"/>
<dbReference type="EMBL" id="CP001792">
    <property type="protein sequence ID" value="ACX76619.1"/>
    <property type="molecule type" value="Genomic_DNA"/>
</dbReference>
<dbReference type="InterPro" id="IPR000343">
    <property type="entry name" value="4pyrrol_synth_GluRdtase"/>
</dbReference>
<dbReference type="GO" id="GO:0008883">
    <property type="term" value="F:glutamyl-tRNA reductase activity"/>
    <property type="evidence" value="ECO:0007669"/>
    <property type="project" value="UniProtKB-UniRule"/>
</dbReference>
<name>C9RPT7_FIBSS</name>
<evidence type="ECO:0000313" key="18">
    <source>
        <dbReference type="EMBL" id="ADL25551.1"/>
    </source>
</evidence>
<evidence type="ECO:0000256" key="2">
    <source>
        <dbReference type="ARBA" id="ARBA00005916"/>
    </source>
</evidence>
<evidence type="ECO:0000313" key="17">
    <source>
        <dbReference type="EMBL" id="ACX76619.1"/>
    </source>
</evidence>
<evidence type="ECO:0000256" key="13">
    <source>
        <dbReference type="RuleBase" id="RU000584"/>
    </source>
</evidence>
<comment type="miscellaneous">
    <text evidence="8">During catalysis, the active site Cys acts as a nucleophile attacking the alpha-carbonyl group of tRNA-bound glutamate with the formation of a thioester intermediate between enzyme and glutamate, and the concomitant release of tRNA(Glu). The thioester intermediate is finally reduced by direct hydride transfer from NADPH, to form the product GSA.</text>
</comment>
<dbReference type="HAMAP" id="MF_00087">
    <property type="entry name" value="Glu_tRNA_reductase"/>
    <property type="match status" value="1"/>
</dbReference>
<dbReference type="InterPro" id="IPR015895">
    <property type="entry name" value="4pyrrol_synth_GluRdtase_N"/>
</dbReference>
<dbReference type="STRING" id="59374.FSU_0304"/>
<dbReference type="Gene3D" id="3.40.50.720">
    <property type="entry name" value="NAD(P)-binding Rossmann-like Domain"/>
    <property type="match status" value="1"/>
</dbReference>
<feature type="binding site" evidence="8 10">
    <location>
        <begin position="46"/>
        <end position="49"/>
    </location>
    <ligand>
        <name>substrate</name>
    </ligand>
</feature>
<gene>
    <name evidence="8 18" type="primary">hemA</name>
    <name evidence="17" type="ordered locus">Fisuc_3039</name>
    <name evidence="18" type="ordered locus">FSU_0304</name>
</gene>
<proteinExistence type="inferred from homology"/>
<dbReference type="Pfam" id="PF05201">
    <property type="entry name" value="GlutR_N"/>
    <property type="match status" value="1"/>
</dbReference>
<dbReference type="eggNOG" id="COG0373">
    <property type="taxonomic scope" value="Bacteria"/>
</dbReference>
<feature type="site" description="Important for activity" evidence="8 12">
    <location>
        <position position="95"/>
    </location>
</feature>
<dbReference type="EMBL" id="CP002158">
    <property type="protein sequence ID" value="ADL25551.1"/>
    <property type="molecule type" value="Genomic_DNA"/>
</dbReference>
<reference evidence="17 20" key="1">
    <citation type="submission" date="2009-10" db="EMBL/GenBank/DDBJ databases">
        <title>Complete sequence of Fibrobacter succinogenes subsp. succinogenes S85.</title>
        <authorList>
            <consortium name="US DOE Joint Genome Institute"/>
            <person name="Lucas S."/>
            <person name="Copeland A."/>
            <person name="Lapidus A."/>
            <person name="Glavina del Rio T."/>
            <person name="Tice H."/>
            <person name="Bruce D."/>
            <person name="Goodwin L."/>
            <person name="Pitluck S."/>
            <person name="Chertkov O."/>
            <person name="Detter J.C."/>
            <person name="Han C."/>
            <person name="Tapia R."/>
            <person name="Larimer F."/>
            <person name="Land M."/>
            <person name="Hauser L."/>
            <person name="Kyrpides N."/>
            <person name="Mikhailova N."/>
            <person name="Weimer P.J."/>
            <person name="Stevenson D.M."/>
            <person name="Boyum J."/>
            <person name="Brumm P.I."/>
            <person name="Mead D."/>
        </authorList>
    </citation>
    <scope>NUCLEOTIDE SEQUENCE [LARGE SCALE GENOMIC DNA]</scope>
    <source>
        <strain evidence="20">ATCC 19169 / S85</strain>
        <strain evidence="17">S85</strain>
    </source>
</reference>
<dbReference type="SUPFAM" id="SSF69742">
    <property type="entry name" value="Glutamyl tRNA-reductase catalytic, N-terminal domain"/>
    <property type="match status" value="1"/>
</dbReference>
<evidence type="ECO:0000256" key="11">
    <source>
        <dbReference type="PIRSR" id="PIRSR000445-3"/>
    </source>
</evidence>
<evidence type="ECO:0000256" key="6">
    <source>
        <dbReference type="ARBA" id="ARBA00023244"/>
    </source>
</evidence>
<comment type="catalytic activity">
    <reaction evidence="7 8 13">
        <text>(S)-4-amino-5-oxopentanoate + tRNA(Glu) + NADP(+) = L-glutamyl-tRNA(Glu) + NADPH + H(+)</text>
        <dbReference type="Rhea" id="RHEA:12344"/>
        <dbReference type="Rhea" id="RHEA-COMP:9663"/>
        <dbReference type="Rhea" id="RHEA-COMP:9680"/>
        <dbReference type="ChEBI" id="CHEBI:15378"/>
        <dbReference type="ChEBI" id="CHEBI:57501"/>
        <dbReference type="ChEBI" id="CHEBI:57783"/>
        <dbReference type="ChEBI" id="CHEBI:58349"/>
        <dbReference type="ChEBI" id="CHEBI:78442"/>
        <dbReference type="ChEBI" id="CHEBI:78520"/>
        <dbReference type="EC" id="1.2.1.70"/>
    </reaction>
</comment>
<dbReference type="InterPro" id="IPR036291">
    <property type="entry name" value="NAD(P)-bd_dom_sf"/>
</dbReference>
<dbReference type="InterPro" id="IPR036343">
    <property type="entry name" value="GluRdtase_N_sf"/>
</dbReference>
<sequence>MRKIYMAGMSHKVAEIAIREKFYIPMDVKTEALMHSPFDELLILATCNRTEVYVASDREISDGELVRYVCGLARQDYDDFAKFFYFKSGDDVAHHVMNVCAGLDSVAMGEDQILHQIGRAYETAHQLNATGNTLNKLFQSAIHTTKRIKTETNLSKLSCNIPFLAMKQVQKTFDDLENRTVYIVGLGEMGSLMLKYVQENTTKIFASSKTFANAEKFADVLTPVKFEDRYEVLGKCDVVILCSACQEPIVTKDEFVKAIQVADSIDVPSKRLVVDLANPRNAEASIGELPGVEYVCVDDLEKIVSENRRLRMIEFDAAQKILKEGLDEFLHWNRMDEVSKQIHLHAEKMLTTANEESEKLLRSMPELSEDDRHRIQMMYERFAKKMANDFLYKVKAENSPEDVQVFLKCLDSKSPRN</sequence>
<comment type="function">
    <text evidence="8">Catalyzes the NADPH-dependent reduction of glutamyl-tRNA(Glu) to glutamate 1-semialdehyde (GSA).</text>
</comment>
<keyword evidence="20" id="KW-1185">Reference proteome</keyword>
<evidence type="ECO:0000256" key="9">
    <source>
        <dbReference type="PIRSR" id="PIRSR000445-1"/>
    </source>
</evidence>
<feature type="binding site" evidence="8 11">
    <location>
        <begin position="185"/>
        <end position="190"/>
    </location>
    <ligand>
        <name>NADP(+)</name>
        <dbReference type="ChEBI" id="CHEBI:58349"/>
    </ligand>
</feature>
<organism evidence="18 19">
    <name type="scientific">Fibrobacter succinogenes (strain ATCC 19169 / S85)</name>
    <dbReference type="NCBI Taxonomy" id="59374"/>
    <lineage>
        <taxon>Bacteria</taxon>
        <taxon>Pseudomonadati</taxon>
        <taxon>Fibrobacterota</taxon>
        <taxon>Fibrobacteria</taxon>
        <taxon>Fibrobacterales</taxon>
        <taxon>Fibrobacteraceae</taxon>
        <taxon>Fibrobacter</taxon>
    </lineage>
</organism>
<dbReference type="UniPathway" id="UPA00251">
    <property type="reaction ID" value="UER00316"/>
</dbReference>
<evidence type="ECO:0000256" key="10">
    <source>
        <dbReference type="PIRSR" id="PIRSR000445-2"/>
    </source>
</evidence>
<feature type="binding site" evidence="8 10">
    <location>
        <position position="105"/>
    </location>
    <ligand>
        <name>substrate</name>
    </ligand>
</feature>
<dbReference type="InterPro" id="IPR015896">
    <property type="entry name" value="4pyrrol_synth_GluRdtase_dimer"/>
</dbReference>
<comment type="subunit">
    <text evidence="8">Homodimer.</text>
</comment>
<protein>
    <recommendedName>
        <fullName evidence="3 8">Glutamyl-tRNA reductase</fullName>
        <shortName evidence="8">GluTR</shortName>
        <ecNumber evidence="3 8">1.2.1.70</ecNumber>
    </recommendedName>
</protein>
<dbReference type="PIRSF" id="PIRSF000445">
    <property type="entry name" value="4pyrrol_synth_GluRdtase"/>
    <property type="match status" value="1"/>
</dbReference>
<dbReference type="KEGG" id="fsc:FSU_0304"/>
<dbReference type="PANTHER" id="PTHR43013">
    <property type="entry name" value="GLUTAMYL-TRNA REDUCTASE"/>
    <property type="match status" value="1"/>
</dbReference>
<reference evidence="18" key="3">
    <citation type="submission" date="2010-08" db="EMBL/GenBank/DDBJ databases">
        <authorList>
            <person name="Durkin A.S."/>
            <person name="Nelson K.E."/>
            <person name="Morrison M."/>
            <person name="Forsberg C.W."/>
            <person name="Wilson D.B."/>
            <person name="Russell J.B."/>
            <person name="Cann I.K.O."/>
            <person name="Mackie R.I."/>
            <person name="White B.A."/>
        </authorList>
    </citation>
    <scope>NUCLEOTIDE SEQUENCE</scope>
    <source>
        <strain evidence="18">S85</strain>
    </source>
</reference>
<dbReference type="InterPro" id="IPR006151">
    <property type="entry name" value="Shikm_DH/Glu-tRNA_Rdtase"/>
</dbReference>
<evidence type="ECO:0000256" key="4">
    <source>
        <dbReference type="ARBA" id="ARBA00022857"/>
    </source>
</evidence>
<dbReference type="GO" id="GO:0019353">
    <property type="term" value="P:protoporphyrinogen IX biosynthetic process from glutamate"/>
    <property type="evidence" value="ECO:0007669"/>
    <property type="project" value="TreeGrafter"/>
</dbReference>
<dbReference type="Pfam" id="PF00745">
    <property type="entry name" value="GlutR_dimer"/>
    <property type="match status" value="1"/>
</dbReference>
<dbReference type="AlphaFoldDB" id="C9RPT7"/>
<evidence type="ECO:0000313" key="19">
    <source>
        <dbReference type="Proteomes" id="UP000000517"/>
    </source>
</evidence>
<evidence type="ECO:0000256" key="3">
    <source>
        <dbReference type="ARBA" id="ARBA00012970"/>
    </source>
</evidence>
<evidence type="ECO:0000313" key="20">
    <source>
        <dbReference type="Proteomes" id="UP000001497"/>
    </source>
</evidence>
<evidence type="ECO:0000256" key="8">
    <source>
        <dbReference type="HAMAP-Rule" id="MF_00087"/>
    </source>
</evidence>
<dbReference type="FunFam" id="3.30.460.30:FF:000001">
    <property type="entry name" value="Glutamyl-tRNA reductase"/>
    <property type="match status" value="1"/>
</dbReference>
<dbReference type="RefSeq" id="WP_014545138.1">
    <property type="nucleotide sequence ID" value="NC_013410.1"/>
</dbReference>
<dbReference type="Proteomes" id="UP000000517">
    <property type="component" value="Chromosome"/>
</dbReference>
<evidence type="ECO:0000256" key="5">
    <source>
        <dbReference type="ARBA" id="ARBA00023002"/>
    </source>
</evidence>
<dbReference type="SUPFAM" id="SSF51735">
    <property type="entry name" value="NAD(P)-binding Rossmann-fold domains"/>
    <property type="match status" value="1"/>
</dbReference>
<evidence type="ECO:0000256" key="1">
    <source>
        <dbReference type="ARBA" id="ARBA00005059"/>
    </source>
</evidence>
<keyword evidence="4 8" id="KW-0521">NADP</keyword>
<evidence type="ECO:0000256" key="7">
    <source>
        <dbReference type="ARBA" id="ARBA00047464"/>
    </source>
</evidence>
<feature type="binding site" evidence="8 10">
    <location>
        <position position="116"/>
    </location>
    <ligand>
        <name>substrate</name>
    </ligand>
</feature>
<reference evidence="19" key="2">
    <citation type="submission" date="2010-08" db="EMBL/GenBank/DDBJ databases">
        <title>Complete sequence of Fibrobacter succinogenes subsp. succinogenes S85.</title>
        <authorList>
            <person name="Durkin A.S."/>
            <person name="Nelson K.E."/>
            <person name="Morrison M."/>
            <person name="Forsberg C.W."/>
            <person name="Wilson D.B."/>
            <person name="Russell J.B."/>
            <person name="Cann I.K.O."/>
            <person name="Mackie R.I."/>
            <person name="White B.A."/>
        </authorList>
    </citation>
    <scope>NUCLEOTIDE SEQUENCE [LARGE SCALE GENOMIC DNA]</scope>
    <source>
        <strain evidence="19">ATCC 19169 / S85</strain>
    </source>
</reference>
<dbReference type="GO" id="GO:0050661">
    <property type="term" value="F:NADP binding"/>
    <property type="evidence" value="ECO:0007669"/>
    <property type="project" value="InterPro"/>
</dbReference>
<feature type="domain" description="Tetrapyrrole biosynthesis glutamyl-tRNA reductase dimerisation" evidence="14">
    <location>
        <begin position="318"/>
        <end position="403"/>
    </location>
</feature>
<evidence type="ECO:0000259" key="14">
    <source>
        <dbReference type="Pfam" id="PF00745"/>
    </source>
</evidence>
<dbReference type="PATRIC" id="fig|59374.8.peg.299"/>
<evidence type="ECO:0000259" key="15">
    <source>
        <dbReference type="Pfam" id="PF01488"/>
    </source>
</evidence>
<dbReference type="PANTHER" id="PTHR43013:SF1">
    <property type="entry name" value="GLUTAMYL-TRNA REDUCTASE"/>
    <property type="match status" value="1"/>
</dbReference>
<dbReference type="InterPro" id="IPR036453">
    <property type="entry name" value="GluRdtase_dimer_dom_sf"/>
</dbReference>
<dbReference type="Pfam" id="PF01488">
    <property type="entry name" value="Shikimate_DH"/>
    <property type="match status" value="1"/>
</dbReference>
<keyword evidence="6 8" id="KW-0627">Porphyrin biosynthesis</keyword>